<keyword evidence="2" id="KW-0012">Acyltransferase</keyword>
<dbReference type="SUPFAM" id="SSF55729">
    <property type="entry name" value="Acyl-CoA N-acyltransferases (Nat)"/>
    <property type="match status" value="1"/>
</dbReference>
<reference evidence="2 3" key="1">
    <citation type="submission" date="2023-07" db="EMBL/GenBank/DDBJ databases">
        <title>Genomic Encyclopedia of Type Strains, Phase IV (KMG-IV): sequencing the most valuable type-strain genomes for metagenomic binning, comparative biology and taxonomic classification.</title>
        <authorList>
            <person name="Goeker M."/>
        </authorList>
    </citation>
    <scope>NUCLEOTIDE SEQUENCE [LARGE SCALE GENOMIC DNA]</scope>
    <source>
        <strain evidence="2 3">DSM 16784</strain>
    </source>
</reference>
<organism evidence="2 3">
    <name type="scientific">Breznakia pachnodae</name>
    <dbReference type="NCBI Taxonomy" id="265178"/>
    <lineage>
        <taxon>Bacteria</taxon>
        <taxon>Bacillati</taxon>
        <taxon>Bacillota</taxon>
        <taxon>Erysipelotrichia</taxon>
        <taxon>Erysipelotrichales</taxon>
        <taxon>Erysipelotrichaceae</taxon>
        <taxon>Breznakia</taxon>
    </lineage>
</organism>
<evidence type="ECO:0000313" key="3">
    <source>
        <dbReference type="Proteomes" id="UP001230220"/>
    </source>
</evidence>
<sequence length="148" mass="16874">MIQLKEINKDNVVKACFLTTNKDGKATANEEFVAGNALSIAQSKYEPNTLVKAIYDDETMVGFAMYGIDEHDECWIIRFMIDHKFQGKGYGKNAFQLIVDDMINLYHPKEIKISIEPENALAKKLYEKAGFVDTKIIEDDELVLLYTL</sequence>
<dbReference type="PROSITE" id="PS51186">
    <property type="entry name" value="GNAT"/>
    <property type="match status" value="1"/>
</dbReference>
<keyword evidence="3" id="KW-1185">Reference proteome</keyword>
<dbReference type="RefSeq" id="WP_307410376.1">
    <property type="nucleotide sequence ID" value="NZ_JAUSUR010000007.1"/>
</dbReference>
<feature type="domain" description="N-acetyltransferase" evidence="1">
    <location>
        <begin position="11"/>
        <end position="148"/>
    </location>
</feature>
<dbReference type="InterPro" id="IPR016181">
    <property type="entry name" value="Acyl_CoA_acyltransferase"/>
</dbReference>
<gene>
    <name evidence="2" type="ORF">J2S15_003365</name>
</gene>
<dbReference type="Gene3D" id="3.40.630.30">
    <property type="match status" value="1"/>
</dbReference>
<evidence type="ECO:0000259" key="1">
    <source>
        <dbReference type="PROSITE" id="PS51186"/>
    </source>
</evidence>
<name>A0ABU0E6S5_9FIRM</name>
<dbReference type="EC" id="2.3.1.57" evidence="2"/>
<proteinExistence type="predicted"/>
<comment type="caution">
    <text evidence="2">The sequence shown here is derived from an EMBL/GenBank/DDBJ whole genome shotgun (WGS) entry which is preliminary data.</text>
</comment>
<dbReference type="Pfam" id="PF00583">
    <property type="entry name" value="Acetyltransf_1"/>
    <property type="match status" value="1"/>
</dbReference>
<dbReference type="InterPro" id="IPR000182">
    <property type="entry name" value="GNAT_dom"/>
</dbReference>
<evidence type="ECO:0000313" key="2">
    <source>
        <dbReference type="EMBL" id="MDQ0362611.1"/>
    </source>
</evidence>
<accession>A0ABU0E6S5</accession>
<keyword evidence="2" id="KW-0808">Transferase</keyword>
<dbReference type="Proteomes" id="UP001230220">
    <property type="component" value="Unassembled WGS sequence"/>
</dbReference>
<dbReference type="CDD" id="cd04301">
    <property type="entry name" value="NAT_SF"/>
    <property type="match status" value="1"/>
</dbReference>
<dbReference type="EMBL" id="JAUSUR010000007">
    <property type="protein sequence ID" value="MDQ0362611.1"/>
    <property type="molecule type" value="Genomic_DNA"/>
</dbReference>
<protein>
    <submittedName>
        <fullName evidence="2">Diamine N-acetyltransferase</fullName>
        <ecNumber evidence="2">2.3.1.57</ecNumber>
    </submittedName>
</protein>
<dbReference type="GO" id="GO:0004145">
    <property type="term" value="F:diamine N-acetyltransferase activity"/>
    <property type="evidence" value="ECO:0007669"/>
    <property type="project" value="UniProtKB-EC"/>
</dbReference>